<sequence>MVSANIMKTKILKLALLGSVFFAACDKAPIESEQYQKLIYLVGAQDITRTVELEYSNKPVETFVSVSSSGSLNIDKDVQVKLSNPLSIIESYNDKYFEADDTESFLKPIKTELFELPNKDNLWIKSSEEIFARQAILIQTANLHTDSVHAIPITIDHVSEYEVNPKLKELILLVKLKNNFSGNYGMLGTRKHLGNNSIANLQKNKVLKATAINQLRMYIGDVSEVNTTRDSQTVLLTINEDNTIQVSPWSSLQDVSGSGTYDPDNKTITLTYRYTLNAVTYEVHETLSYIN</sequence>
<evidence type="ECO:0000313" key="5">
    <source>
        <dbReference type="Proteomes" id="UP001500101"/>
    </source>
</evidence>
<keyword evidence="1" id="KW-0732">Signal</keyword>
<dbReference type="EMBL" id="BAAAZI010000006">
    <property type="protein sequence ID" value="GAA4138545.1"/>
    <property type="molecule type" value="Genomic_DNA"/>
</dbReference>
<dbReference type="Pfam" id="PF14274">
    <property type="entry name" value="BT_3044-like_C"/>
    <property type="match status" value="1"/>
</dbReference>
<dbReference type="Gene3D" id="2.60.40.1740">
    <property type="entry name" value="hypothetical protein (bacova_03559)"/>
    <property type="match status" value="1"/>
</dbReference>
<feature type="domain" description="BT-3987-like N-terminal" evidence="2">
    <location>
        <begin position="35"/>
        <end position="161"/>
    </location>
</feature>
<protein>
    <recommendedName>
        <fullName evidence="6">DUF4361 domain-containing protein</fullName>
    </recommendedName>
</protein>
<name>A0ABP7YMM7_9SPHI</name>
<reference evidence="5" key="1">
    <citation type="journal article" date="2019" name="Int. J. Syst. Evol. Microbiol.">
        <title>The Global Catalogue of Microorganisms (GCM) 10K type strain sequencing project: providing services to taxonomists for standard genome sequencing and annotation.</title>
        <authorList>
            <consortium name="The Broad Institute Genomics Platform"/>
            <consortium name="The Broad Institute Genome Sequencing Center for Infectious Disease"/>
            <person name="Wu L."/>
            <person name="Ma J."/>
        </authorList>
    </citation>
    <scope>NUCLEOTIDE SEQUENCE [LARGE SCALE GENOMIC DNA]</scope>
    <source>
        <strain evidence="5">JCM 16704</strain>
    </source>
</reference>
<feature type="chain" id="PRO_5046022677" description="DUF4361 domain-containing protein" evidence="1">
    <location>
        <begin position="24"/>
        <end position="291"/>
    </location>
</feature>
<evidence type="ECO:0000313" key="4">
    <source>
        <dbReference type="EMBL" id="GAA4138545.1"/>
    </source>
</evidence>
<proteinExistence type="predicted"/>
<feature type="signal peptide" evidence="1">
    <location>
        <begin position="1"/>
        <end position="23"/>
    </location>
</feature>
<evidence type="ECO:0000259" key="3">
    <source>
        <dbReference type="Pfam" id="PF14274"/>
    </source>
</evidence>
<dbReference type="Proteomes" id="UP001500101">
    <property type="component" value="Unassembled WGS sequence"/>
</dbReference>
<evidence type="ECO:0008006" key="6">
    <source>
        <dbReference type="Google" id="ProtNLM"/>
    </source>
</evidence>
<organism evidence="4 5">
    <name type="scientific">Sphingobacterium kyonggiense</name>
    <dbReference type="NCBI Taxonomy" id="714075"/>
    <lineage>
        <taxon>Bacteria</taxon>
        <taxon>Pseudomonadati</taxon>
        <taxon>Bacteroidota</taxon>
        <taxon>Sphingobacteriia</taxon>
        <taxon>Sphingobacteriales</taxon>
        <taxon>Sphingobacteriaceae</taxon>
        <taxon>Sphingobacterium</taxon>
    </lineage>
</organism>
<dbReference type="InterPro" id="IPR013728">
    <property type="entry name" value="BT_3987-like_N"/>
</dbReference>
<gene>
    <name evidence="4" type="ORF">GCM10022216_15760</name>
</gene>
<comment type="caution">
    <text evidence="4">The sequence shown here is derived from an EMBL/GenBank/DDBJ whole genome shotgun (WGS) entry which is preliminary data.</text>
</comment>
<accession>A0ABP7YMM7</accession>
<feature type="domain" description="BT-3044-like C-terminal" evidence="3">
    <location>
        <begin position="169"/>
        <end position="287"/>
    </location>
</feature>
<evidence type="ECO:0000259" key="2">
    <source>
        <dbReference type="Pfam" id="PF08522"/>
    </source>
</evidence>
<evidence type="ECO:0000256" key="1">
    <source>
        <dbReference type="SAM" id="SignalP"/>
    </source>
</evidence>
<dbReference type="Pfam" id="PF08522">
    <property type="entry name" value="BT_3987-like_N"/>
    <property type="match status" value="1"/>
</dbReference>
<dbReference type="InterPro" id="IPR025371">
    <property type="entry name" value="BT_3044-like_C"/>
</dbReference>
<keyword evidence="5" id="KW-1185">Reference proteome</keyword>